<evidence type="ECO:0000256" key="1">
    <source>
        <dbReference type="ARBA" id="ARBA00023231"/>
    </source>
</evidence>
<dbReference type="InterPro" id="IPR051840">
    <property type="entry name" value="NifX/NifY_domain"/>
</dbReference>
<feature type="compositionally biased region" description="Basic and acidic residues" evidence="2">
    <location>
        <begin position="116"/>
        <end position="130"/>
    </location>
</feature>
<evidence type="ECO:0000313" key="4">
    <source>
        <dbReference type="EMBL" id="VFJ76019.1"/>
    </source>
</evidence>
<protein>
    <submittedName>
        <fullName evidence="4">Predicted Fe-Mo cluster-binding protein, NifX family</fullName>
    </submittedName>
</protein>
<dbReference type="InterPro" id="IPR036105">
    <property type="entry name" value="DiNase_FeMo-co_biosyn_sf"/>
</dbReference>
<dbReference type="PANTHER" id="PTHR33937:SF2">
    <property type="entry name" value="DINITROGENASE IRON-MOLYBDENUM COFACTOR BIOSYNTHESIS DOMAIN-CONTAINING PROTEIN"/>
    <property type="match status" value="1"/>
</dbReference>
<proteinExistence type="predicted"/>
<name>A0A450U148_9GAMM</name>
<dbReference type="EMBL" id="CAADFE010000095">
    <property type="protein sequence ID" value="VFJ76019.1"/>
    <property type="molecule type" value="Genomic_DNA"/>
</dbReference>
<sequence length="137" mass="15213">MKIAITSQNRREITGHTGMCRKFWIYDIAEDPSGSKIQDKELLELPKEQSLHEHRGGPHPVLDNVQVLISAGMGEGMWRRLAGLGIRAIVTRETDPDKAVQALLDGSLVEETAGCSDHHHEHGHPDHQEVKIFPGIS</sequence>
<reference evidence="4" key="1">
    <citation type="submission" date="2019-02" db="EMBL/GenBank/DDBJ databases">
        <authorList>
            <person name="Gruber-Vodicka R. H."/>
            <person name="Seah K. B. B."/>
        </authorList>
    </citation>
    <scope>NUCLEOTIDE SEQUENCE</scope>
    <source>
        <strain evidence="4">BECK_BZ131</strain>
    </source>
</reference>
<gene>
    <name evidence="4" type="ORF">BECKFW1821C_GA0114237_10957</name>
</gene>
<dbReference type="SUPFAM" id="SSF53146">
    <property type="entry name" value="Nitrogenase accessory factor-like"/>
    <property type="match status" value="1"/>
</dbReference>
<feature type="region of interest" description="Disordered" evidence="2">
    <location>
        <begin position="114"/>
        <end position="137"/>
    </location>
</feature>
<dbReference type="PANTHER" id="PTHR33937">
    <property type="entry name" value="IRON-MOLYBDENUM PROTEIN-RELATED-RELATED"/>
    <property type="match status" value="1"/>
</dbReference>
<dbReference type="Gene3D" id="3.30.420.130">
    <property type="entry name" value="Dinitrogenase iron-molybdenum cofactor biosynthesis domain"/>
    <property type="match status" value="1"/>
</dbReference>
<accession>A0A450U148</accession>
<dbReference type="Pfam" id="PF02579">
    <property type="entry name" value="Nitro_FeMo-Co"/>
    <property type="match status" value="1"/>
</dbReference>
<evidence type="ECO:0000256" key="2">
    <source>
        <dbReference type="SAM" id="MobiDB-lite"/>
    </source>
</evidence>
<evidence type="ECO:0000259" key="3">
    <source>
        <dbReference type="Pfam" id="PF02579"/>
    </source>
</evidence>
<keyword evidence="1" id="KW-0535">Nitrogen fixation</keyword>
<dbReference type="InterPro" id="IPR003731">
    <property type="entry name" value="Di-Nase_FeMo-co_biosynth"/>
</dbReference>
<dbReference type="AlphaFoldDB" id="A0A450U148"/>
<organism evidence="4">
    <name type="scientific">Candidatus Kentrum sp. FW</name>
    <dbReference type="NCBI Taxonomy" id="2126338"/>
    <lineage>
        <taxon>Bacteria</taxon>
        <taxon>Pseudomonadati</taxon>
        <taxon>Pseudomonadota</taxon>
        <taxon>Gammaproteobacteria</taxon>
        <taxon>Candidatus Kentrum</taxon>
    </lineage>
</organism>
<feature type="domain" description="Dinitrogenase iron-molybdenum cofactor biosynthesis" evidence="3">
    <location>
        <begin position="11"/>
        <end position="104"/>
    </location>
</feature>